<proteinExistence type="inferred from homology"/>
<dbReference type="InterPro" id="IPR050515">
    <property type="entry name" value="Beta-lactam/transpept"/>
</dbReference>
<dbReference type="PANTHER" id="PTHR30627">
    <property type="entry name" value="PEPTIDOGLYCAN D,D-TRANSPEPTIDASE"/>
    <property type="match status" value="1"/>
</dbReference>
<dbReference type="RefSeq" id="WP_390292951.1">
    <property type="nucleotide sequence ID" value="NZ_JBHSFU010000003.1"/>
</dbReference>
<dbReference type="CDD" id="cd06575">
    <property type="entry name" value="PASTA_Pbp2x-like_2"/>
    <property type="match status" value="1"/>
</dbReference>
<feature type="transmembrane region" description="Helical" evidence="8">
    <location>
        <begin position="12"/>
        <end position="31"/>
    </location>
</feature>
<dbReference type="InterPro" id="IPR001460">
    <property type="entry name" value="PCN-bd_Tpept"/>
</dbReference>
<dbReference type="InterPro" id="IPR005311">
    <property type="entry name" value="PBP_dimer"/>
</dbReference>
<feature type="domain" description="PASTA" evidence="9">
    <location>
        <begin position="652"/>
        <end position="711"/>
    </location>
</feature>
<dbReference type="Pfam" id="PF03793">
    <property type="entry name" value="PASTA"/>
    <property type="match status" value="2"/>
</dbReference>
<dbReference type="Proteomes" id="UP001595989">
    <property type="component" value="Unassembled WGS sequence"/>
</dbReference>
<evidence type="ECO:0000256" key="4">
    <source>
        <dbReference type="ARBA" id="ARBA00012448"/>
    </source>
</evidence>
<evidence type="ECO:0000313" key="10">
    <source>
        <dbReference type="EMBL" id="MFC4557013.1"/>
    </source>
</evidence>
<evidence type="ECO:0000256" key="2">
    <source>
        <dbReference type="ARBA" id="ARBA00004752"/>
    </source>
</evidence>
<organism evidence="10 11">
    <name type="scientific">Virgibacillus kekensis</name>
    <dbReference type="NCBI Taxonomy" id="202261"/>
    <lineage>
        <taxon>Bacteria</taxon>
        <taxon>Bacillati</taxon>
        <taxon>Bacillota</taxon>
        <taxon>Bacilli</taxon>
        <taxon>Bacillales</taxon>
        <taxon>Bacillaceae</taxon>
        <taxon>Virgibacillus</taxon>
    </lineage>
</organism>
<dbReference type="SUPFAM" id="SSF56519">
    <property type="entry name" value="Penicillin binding protein dimerisation domain"/>
    <property type="match status" value="1"/>
</dbReference>
<feature type="compositionally biased region" description="Acidic residues" evidence="7">
    <location>
        <begin position="720"/>
        <end position="745"/>
    </location>
</feature>
<dbReference type="SUPFAM" id="SSF54184">
    <property type="entry name" value="Penicillin-binding protein 2x (pbp-2x), c-terminal domain"/>
    <property type="match status" value="2"/>
</dbReference>
<dbReference type="Pfam" id="PF00905">
    <property type="entry name" value="Transpeptidase"/>
    <property type="match status" value="1"/>
</dbReference>
<evidence type="ECO:0000259" key="9">
    <source>
        <dbReference type="PROSITE" id="PS51178"/>
    </source>
</evidence>
<dbReference type="CDD" id="cd06576">
    <property type="entry name" value="PASTA_Pbp2x-like_1"/>
    <property type="match status" value="1"/>
</dbReference>
<keyword evidence="8" id="KW-0812">Transmembrane</keyword>
<dbReference type="PANTHER" id="PTHR30627:SF26">
    <property type="entry name" value="PENICILLIN-BINDING PROTEIN 2B"/>
    <property type="match status" value="1"/>
</dbReference>
<name>A0ABV9DFB3_9BACI</name>
<dbReference type="InterPro" id="IPR005543">
    <property type="entry name" value="PASTA_dom"/>
</dbReference>
<dbReference type="EC" id="3.4.16.4" evidence="4"/>
<dbReference type="EMBL" id="JBHSFU010000003">
    <property type="protein sequence ID" value="MFC4557013.1"/>
    <property type="molecule type" value="Genomic_DNA"/>
</dbReference>
<dbReference type="SMART" id="SM00740">
    <property type="entry name" value="PASTA"/>
    <property type="match status" value="2"/>
</dbReference>
<dbReference type="PROSITE" id="PS51178">
    <property type="entry name" value="PASTA"/>
    <property type="match status" value="1"/>
</dbReference>
<dbReference type="Pfam" id="PF03717">
    <property type="entry name" value="PBP_dimer"/>
    <property type="match status" value="1"/>
</dbReference>
<comment type="caution">
    <text evidence="10">The sequence shown here is derived from an EMBL/GenBank/DDBJ whole genome shotgun (WGS) entry which is preliminary data.</text>
</comment>
<dbReference type="InterPro" id="IPR012338">
    <property type="entry name" value="Beta-lactam/transpept-like"/>
</dbReference>
<evidence type="ECO:0000313" key="11">
    <source>
        <dbReference type="Proteomes" id="UP001595989"/>
    </source>
</evidence>
<dbReference type="SUPFAM" id="SSF56601">
    <property type="entry name" value="beta-lactamase/transpeptidase-like"/>
    <property type="match status" value="1"/>
</dbReference>
<gene>
    <name evidence="10" type="ORF">ACFO3D_02165</name>
</gene>
<sequence>MKKNKTTHFMSWVLILCFVGIFLLVAGRFLYIQATGEIDNVSLDKWAEEMRTASYTLEAERGKIYDTNGMTLAYNRPTYRVQAIVDESYTQNPEEPMHVKNPEKTAEVLAPLLDAEKRFLLERIKKGIEKDLFQVEFGKVGRELSQQTKKEIESLDLPGITFTEEAIRYYPNGMFASHILGFARKQEGQIVGQTGIEKEMNKLLGGEDGHISYERDNYNTELLNPNEVIKKPEDGEDVYLTIDQKIQTLLEDTMTEMFKKYNPERMTAIVMDPKTGEVVAMSNRPSYNPNVLDNVENWYNDAISTPFEPGSTMKMFTWAAAMEEGVYKGDEWFKSGKYRISEKMRPIHDWDGDWGSITYDEGFARSSNVAAAKLVWEKIGPEKFLDYLNAFDFDEKTGIDLPGEVVGEILYNWPIEKLTTSYGQGTTTTPIQLMKAATAIANDGKMMKPYVISKIVDSSTGDVIKKKSPEVVDTPISEETSKQMMDLLGSAVSAEYGTGDDYALEDYSVAGKTGTAQIPDPDNPGYMTGHENYIFSFLGMAPKDDPELMMYVSVKQPELEGYTPGSKPISFVFRNVMSKSLHYLSIDPDKESSKPVDSVTVPELLGQDVNAVKGSLTEKGINVTVIGNGTTVQKASVEKGEKLLPTDRVMLVTEKPVMPDITGWSMREVLELASLLDLKVETLGNGYAFSQSIKEGSPVKKNDYLGVEFTPPGVTPEQEPPPEEGQEQDPVSDDNTTEEDTETSEDSGSGSDTEEQT</sequence>
<evidence type="ECO:0000256" key="5">
    <source>
        <dbReference type="ARBA" id="ARBA00023136"/>
    </source>
</evidence>
<comment type="catalytic activity">
    <reaction evidence="6">
        <text>Preferential cleavage: (Ac)2-L-Lys-D-Ala-|-D-Ala. Also transpeptidation of peptidyl-alanyl moieties that are N-acyl substituents of D-alanine.</text>
        <dbReference type="EC" id="3.4.16.4"/>
    </reaction>
</comment>
<dbReference type="Gene3D" id="3.40.710.10">
    <property type="entry name" value="DD-peptidase/beta-lactamase superfamily"/>
    <property type="match status" value="1"/>
</dbReference>
<keyword evidence="5 8" id="KW-0472">Membrane</keyword>
<protein>
    <recommendedName>
        <fullName evidence="4">serine-type D-Ala-D-Ala carboxypeptidase</fullName>
        <ecNumber evidence="4">3.4.16.4</ecNumber>
    </recommendedName>
</protein>
<evidence type="ECO:0000256" key="1">
    <source>
        <dbReference type="ARBA" id="ARBA00004370"/>
    </source>
</evidence>
<keyword evidence="8" id="KW-1133">Transmembrane helix</keyword>
<keyword evidence="11" id="KW-1185">Reference proteome</keyword>
<feature type="region of interest" description="Disordered" evidence="7">
    <location>
        <begin position="703"/>
        <end position="757"/>
    </location>
</feature>
<comment type="subcellular location">
    <subcellularLocation>
        <location evidence="1">Membrane</location>
    </subcellularLocation>
</comment>
<evidence type="ECO:0000256" key="6">
    <source>
        <dbReference type="ARBA" id="ARBA00034000"/>
    </source>
</evidence>
<evidence type="ECO:0000256" key="8">
    <source>
        <dbReference type="SAM" id="Phobius"/>
    </source>
</evidence>
<comment type="similarity">
    <text evidence="3">Belongs to the transpeptidase family.</text>
</comment>
<dbReference type="InterPro" id="IPR036138">
    <property type="entry name" value="PBP_dimer_sf"/>
</dbReference>
<comment type="pathway">
    <text evidence="2">Cell wall biogenesis; peptidoglycan biosynthesis.</text>
</comment>
<dbReference type="Gene3D" id="3.90.1310.10">
    <property type="entry name" value="Penicillin-binding protein 2a (Domain 2)"/>
    <property type="match status" value="1"/>
</dbReference>
<evidence type="ECO:0000256" key="7">
    <source>
        <dbReference type="SAM" id="MobiDB-lite"/>
    </source>
</evidence>
<reference evidence="11" key="1">
    <citation type="journal article" date="2019" name="Int. J. Syst. Evol. Microbiol.">
        <title>The Global Catalogue of Microorganisms (GCM) 10K type strain sequencing project: providing services to taxonomists for standard genome sequencing and annotation.</title>
        <authorList>
            <consortium name="The Broad Institute Genomics Platform"/>
            <consortium name="The Broad Institute Genome Sequencing Center for Infectious Disease"/>
            <person name="Wu L."/>
            <person name="Ma J."/>
        </authorList>
    </citation>
    <scope>NUCLEOTIDE SEQUENCE [LARGE SCALE GENOMIC DNA]</scope>
    <source>
        <strain evidence="11">CGMCC 4.7426</strain>
    </source>
</reference>
<dbReference type="Gene3D" id="2.20.70.70">
    <property type="match status" value="1"/>
</dbReference>
<dbReference type="Gene3D" id="3.30.70.2110">
    <property type="match status" value="1"/>
</dbReference>
<evidence type="ECO:0000256" key="3">
    <source>
        <dbReference type="ARBA" id="ARBA00007171"/>
    </source>
</evidence>
<accession>A0ABV9DFB3</accession>